<dbReference type="GO" id="GO:0000049">
    <property type="term" value="F:tRNA binding"/>
    <property type="evidence" value="ECO:0007669"/>
    <property type="project" value="UniProtKB-UniRule"/>
</dbReference>
<dbReference type="OrthoDB" id="196964at2"/>
<dbReference type="Pfam" id="PF00825">
    <property type="entry name" value="Ribonuclease_P"/>
    <property type="match status" value="1"/>
</dbReference>
<comment type="caution">
    <text evidence="8">The sequence shown here is derived from an EMBL/GenBank/DDBJ whole genome shotgun (WGS) entry which is preliminary data.</text>
</comment>
<keyword evidence="5 6" id="KW-0694">RNA-binding</keyword>
<dbReference type="KEGG" id="cyz:C3B44_11565"/>
<keyword evidence="4 6" id="KW-0378">Hydrolase</keyword>
<evidence type="ECO:0000256" key="7">
    <source>
        <dbReference type="NCBIfam" id="TIGR00188"/>
    </source>
</evidence>
<dbReference type="Proteomes" id="UP000244989">
    <property type="component" value="Unassembled WGS sequence"/>
</dbReference>
<keyword evidence="3 6" id="KW-0255">Endonuclease</keyword>
<accession>A0A2U1T4I9</accession>
<organism evidence="8 9">
    <name type="scientific">Corynebacterium yudongzhengii</name>
    <dbReference type="NCBI Taxonomy" id="2080740"/>
    <lineage>
        <taxon>Bacteria</taxon>
        <taxon>Bacillati</taxon>
        <taxon>Actinomycetota</taxon>
        <taxon>Actinomycetes</taxon>
        <taxon>Mycobacteriales</taxon>
        <taxon>Corynebacteriaceae</taxon>
        <taxon>Corynebacterium</taxon>
    </lineage>
</organism>
<gene>
    <name evidence="6 8" type="primary">rnpA</name>
    <name evidence="8" type="ORF">DF222_10110</name>
</gene>
<keyword evidence="9" id="KW-1185">Reference proteome</keyword>
<dbReference type="InterPro" id="IPR014721">
    <property type="entry name" value="Ribsml_uS5_D2-typ_fold_subgr"/>
</dbReference>
<comment type="function">
    <text evidence="6">RNaseP catalyzes the removal of the 5'-leader sequence from pre-tRNA to produce the mature 5'-terminus. It can also cleave other RNA substrates such as 4.5S RNA. The protein component plays an auxiliary but essential role in vivo by binding to the 5'-leader sequence and broadening the substrate specificity of the ribozyme.</text>
</comment>
<dbReference type="GO" id="GO:0030677">
    <property type="term" value="C:ribonuclease P complex"/>
    <property type="evidence" value="ECO:0007669"/>
    <property type="project" value="TreeGrafter"/>
</dbReference>
<dbReference type="GO" id="GO:0004526">
    <property type="term" value="F:ribonuclease P activity"/>
    <property type="evidence" value="ECO:0007669"/>
    <property type="project" value="UniProtKB-UniRule"/>
</dbReference>
<dbReference type="HAMAP" id="MF_00227">
    <property type="entry name" value="RNase_P"/>
    <property type="match status" value="1"/>
</dbReference>
<dbReference type="EC" id="3.1.26.5" evidence="6 7"/>
<keyword evidence="2 6" id="KW-0540">Nuclease</keyword>
<comment type="subunit">
    <text evidence="6">Consists of a catalytic RNA component (M1 or rnpB) and a protein subunit.</text>
</comment>
<keyword evidence="1 6" id="KW-0819">tRNA processing</keyword>
<protein>
    <recommendedName>
        <fullName evidence="6 7">Ribonuclease P protein component</fullName>
        <shortName evidence="6">RNase P protein</shortName>
        <shortName evidence="6">RNaseP protein</shortName>
        <ecNumber evidence="6 7">3.1.26.5</ecNumber>
    </recommendedName>
    <alternativeName>
        <fullName evidence="6">Protein C5</fullName>
    </alternativeName>
</protein>
<evidence type="ECO:0000256" key="5">
    <source>
        <dbReference type="ARBA" id="ARBA00022884"/>
    </source>
</evidence>
<comment type="catalytic activity">
    <reaction evidence="6">
        <text>Endonucleolytic cleavage of RNA, removing 5'-extranucleotides from tRNA precursor.</text>
        <dbReference type="EC" id="3.1.26.5"/>
    </reaction>
</comment>
<evidence type="ECO:0000313" key="9">
    <source>
        <dbReference type="Proteomes" id="UP000244989"/>
    </source>
</evidence>
<dbReference type="RefSeq" id="WP_108432493.1">
    <property type="nucleotide sequence ID" value="NZ_CP026947.1"/>
</dbReference>
<comment type="similarity">
    <text evidence="6">Belongs to the RnpA family.</text>
</comment>
<dbReference type="GO" id="GO:0042781">
    <property type="term" value="F:3'-tRNA processing endoribonuclease activity"/>
    <property type="evidence" value="ECO:0007669"/>
    <property type="project" value="TreeGrafter"/>
</dbReference>
<evidence type="ECO:0000256" key="3">
    <source>
        <dbReference type="ARBA" id="ARBA00022759"/>
    </source>
</evidence>
<proteinExistence type="inferred from homology"/>
<dbReference type="Gene3D" id="3.30.230.10">
    <property type="match status" value="1"/>
</dbReference>
<dbReference type="InterPro" id="IPR000100">
    <property type="entry name" value="RNase_P"/>
</dbReference>
<evidence type="ECO:0000256" key="2">
    <source>
        <dbReference type="ARBA" id="ARBA00022722"/>
    </source>
</evidence>
<dbReference type="GO" id="GO:0001682">
    <property type="term" value="P:tRNA 5'-leader removal"/>
    <property type="evidence" value="ECO:0007669"/>
    <property type="project" value="UniProtKB-UniRule"/>
</dbReference>
<evidence type="ECO:0000256" key="6">
    <source>
        <dbReference type="HAMAP-Rule" id="MF_00227"/>
    </source>
</evidence>
<dbReference type="PANTHER" id="PTHR33992:SF1">
    <property type="entry name" value="RIBONUCLEASE P PROTEIN COMPONENT"/>
    <property type="match status" value="1"/>
</dbReference>
<dbReference type="SUPFAM" id="SSF54211">
    <property type="entry name" value="Ribosomal protein S5 domain 2-like"/>
    <property type="match status" value="1"/>
</dbReference>
<name>A0A2U1T4I9_9CORY</name>
<dbReference type="EMBL" id="QEEZ01000024">
    <property type="protein sequence ID" value="PWC00919.1"/>
    <property type="molecule type" value="Genomic_DNA"/>
</dbReference>
<evidence type="ECO:0000256" key="1">
    <source>
        <dbReference type="ARBA" id="ARBA00022694"/>
    </source>
</evidence>
<dbReference type="PANTHER" id="PTHR33992">
    <property type="entry name" value="RIBONUCLEASE P PROTEIN COMPONENT"/>
    <property type="match status" value="1"/>
</dbReference>
<dbReference type="AlphaFoldDB" id="A0A2U1T4I9"/>
<evidence type="ECO:0000256" key="4">
    <source>
        <dbReference type="ARBA" id="ARBA00022801"/>
    </source>
</evidence>
<dbReference type="NCBIfam" id="TIGR00188">
    <property type="entry name" value="rnpA"/>
    <property type="match status" value="1"/>
</dbReference>
<sequence length="123" mass="13129">MLPKKYKFTSPAEFSRTVKKGTRAGSKTVVVHFHDLKAGPGAAFVTTGGPRFGLIVSKAVGGAVVRHRTSRRLRHICAALIDDLPPTAGIVVRALPAAGGADSDQLRRDIVKCLTKARSKWPS</sequence>
<dbReference type="InterPro" id="IPR020568">
    <property type="entry name" value="Ribosomal_Su5_D2-typ_SF"/>
</dbReference>
<evidence type="ECO:0000313" key="8">
    <source>
        <dbReference type="EMBL" id="PWC00919.1"/>
    </source>
</evidence>
<reference evidence="9" key="1">
    <citation type="submission" date="2018-04" db="EMBL/GenBank/DDBJ databases">
        <authorList>
            <person name="Liu S."/>
            <person name="Wang Z."/>
            <person name="Li J."/>
        </authorList>
    </citation>
    <scope>NUCLEOTIDE SEQUENCE [LARGE SCALE GENOMIC DNA]</scope>
    <source>
        <strain evidence="9">2189</strain>
    </source>
</reference>